<dbReference type="OrthoDB" id="5871972at2759"/>
<evidence type="ECO:0000313" key="2">
    <source>
        <dbReference type="EMBL" id="VDM74252.1"/>
    </source>
</evidence>
<proteinExistence type="predicted"/>
<protein>
    <submittedName>
        <fullName evidence="2">Uncharacterized protein</fullName>
    </submittedName>
</protein>
<keyword evidence="3" id="KW-1185">Reference proteome</keyword>
<gene>
    <name evidence="2" type="ORF">SVUK_LOCUS9250</name>
</gene>
<feature type="region of interest" description="Disordered" evidence="1">
    <location>
        <begin position="1"/>
        <end position="24"/>
    </location>
</feature>
<dbReference type="EMBL" id="UYYB01034989">
    <property type="protein sequence ID" value="VDM74252.1"/>
    <property type="molecule type" value="Genomic_DNA"/>
</dbReference>
<dbReference type="AlphaFoldDB" id="A0A3P7L4C6"/>
<dbReference type="Proteomes" id="UP000270094">
    <property type="component" value="Unassembled WGS sequence"/>
</dbReference>
<feature type="non-terminal residue" evidence="2">
    <location>
        <position position="1"/>
    </location>
</feature>
<reference evidence="2 3" key="1">
    <citation type="submission" date="2018-11" db="EMBL/GenBank/DDBJ databases">
        <authorList>
            <consortium name="Pathogen Informatics"/>
        </authorList>
    </citation>
    <scope>NUCLEOTIDE SEQUENCE [LARGE SCALE GENOMIC DNA]</scope>
</reference>
<sequence length="115" mass="13160">YIPVSKTPKPPVTRRPRTPTPEPREDYKCLFVADMYNFKNDSKAYDNETAFIAEVGLSFFVSNKIDATAGVWAYGHTNFSDVPELNEMKTTYHAFLENLEKLDYTNISNPLNTTQ</sequence>
<evidence type="ECO:0000256" key="1">
    <source>
        <dbReference type="SAM" id="MobiDB-lite"/>
    </source>
</evidence>
<evidence type="ECO:0000313" key="3">
    <source>
        <dbReference type="Proteomes" id="UP000270094"/>
    </source>
</evidence>
<organism evidence="2 3">
    <name type="scientific">Strongylus vulgaris</name>
    <name type="common">Blood worm</name>
    <dbReference type="NCBI Taxonomy" id="40348"/>
    <lineage>
        <taxon>Eukaryota</taxon>
        <taxon>Metazoa</taxon>
        <taxon>Ecdysozoa</taxon>
        <taxon>Nematoda</taxon>
        <taxon>Chromadorea</taxon>
        <taxon>Rhabditida</taxon>
        <taxon>Rhabditina</taxon>
        <taxon>Rhabditomorpha</taxon>
        <taxon>Strongyloidea</taxon>
        <taxon>Strongylidae</taxon>
        <taxon>Strongylus</taxon>
    </lineage>
</organism>
<name>A0A3P7L4C6_STRVU</name>
<accession>A0A3P7L4C6</accession>